<sequence length="73" mass="7902">MGSDSLGGTGDPDGSVERGEEEQLISAVRTISGNDTRRRTLMSTPAADVWVRRRHLTERGVRGAAPRNGPRLD</sequence>
<proteinExistence type="predicted"/>
<organism evidence="2 3">
    <name type="scientific">Micromonospora andamanensis</name>
    <dbReference type="NCBI Taxonomy" id="1287068"/>
    <lineage>
        <taxon>Bacteria</taxon>
        <taxon>Bacillati</taxon>
        <taxon>Actinomycetota</taxon>
        <taxon>Actinomycetes</taxon>
        <taxon>Micromonosporales</taxon>
        <taxon>Micromonosporaceae</taxon>
        <taxon>Micromonospora</taxon>
    </lineage>
</organism>
<reference evidence="2 3" key="1">
    <citation type="submission" date="2021-01" db="EMBL/GenBank/DDBJ databases">
        <title>Whole genome shotgun sequence of Verrucosispora andamanensis NBRC 109075.</title>
        <authorList>
            <person name="Komaki H."/>
            <person name="Tamura T."/>
        </authorList>
    </citation>
    <scope>NUCLEOTIDE SEQUENCE [LARGE SCALE GENOMIC DNA]</scope>
    <source>
        <strain evidence="2 3">NBRC 109075</strain>
    </source>
</reference>
<keyword evidence="3" id="KW-1185">Reference proteome</keyword>
<evidence type="ECO:0000313" key="2">
    <source>
        <dbReference type="EMBL" id="GIJ09787.1"/>
    </source>
</evidence>
<evidence type="ECO:0000313" key="3">
    <source>
        <dbReference type="Proteomes" id="UP000647017"/>
    </source>
</evidence>
<feature type="compositionally biased region" description="Gly residues" evidence="1">
    <location>
        <begin position="1"/>
        <end position="11"/>
    </location>
</feature>
<name>A0ABQ4HVY8_9ACTN</name>
<gene>
    <name evidence="2" type="ORF">Van01_30010</name>
</gene>
<feature type="region of interest" description="Disordered" evidence="1">
    <location>
        <begin position="1"/>
        <end position="23"/>
    </location>
</feature>
<comment type="caution">
    <text evidence="2">The sequence shown here is derived from an EMBL/GenBank/DDBJ whole genome shotgun (WGS) entry which is preliminary data.</text>
</comment>
<protein>
    <submittedName>
        <fullName evidence="2">Uncharacterized protein</fullName>
    </submittedName>
</protein>
<accession>A0ABQ4HVY8</accession>
<evidence type="ECO:0000256" key="1">
    <source>
        <dbReference type="SAM" id="MobiDB-lite"/>
    </source>
</evidence>
<dbReference type="EMBL" id="BOOZ01000015">
    <property type="protein sequence ID" value="GIJ09787.1"/>
    <property type="molecule type" value="Genomic_DNA"/>
</dbReference>
<dbReference type="Proteomes" id="UP000647017">
    <property type="component" value="Unassembled WGS sequence"/>
</dbReference>